<dbReference type="GO" id="GO:0005829">
    <property type="term" value="C:cytosol"/>
    <property type="evidence" value="ECO:0007669"/>
    <property type="project" value="TreeGrafter"/>
</dbReference>
<keyword evidence="3" id="KW-0804">Transcription</keyword>
<dbReference type="SMART" id="SM00938">
    <property type="entry name" value="P-II"/>
    <property type="match status" value="1"/>
</dbReference>
<dbReference type="PRINTS" id="PR00340">
    <property type="entry name" value="PIIGLNB"/>
</dbReference>
<dbReference type="Proteomes" id="UP000294902">
    <property type="component" value="Unassembled WGS sequence"/>
</dbReference>
<dbReference type="Gene3D" id="3.30.70.120">
    <property type="match status" value="1"/>
</dbReference>
<dbReference type="OrthoDB" id="9802729at2"/>
<keyword evidence="4" id="KW-0535">Nitrogen fixation</keyword>
<comment type="function">
    <text evidence="1">Could be involved in the regulation of nitrogen fixation.</text>
</comment>
<dbReference type="Pfam" id="PF00543">
    <property type="entry name" value="P-II"/>
    <property type="match status" value="1"/>
</dbReference>
<dbReference type="RefSeq" id="WP_132250894.1">
    <property type="nucleotide sequence ID" value="NZ_SMAL01000003.1"/>
</dbReference>
<gene>
    <name evidence="5" type="ORF">EDC18_10312</name>
</gene>
<keyword evidence="6" id="KW-1185">Reference proteome</keyword>
<evidence type="ECO:0000313" key="6">
    <source>
        <dbReference type="Proteomes" id="UP000294902"/>
    </source>
</evidence>
<dbReference type="InterPro" id="IPR002187">
    <property type="entry name" value="N-reg_PII"/>
</dbReference>
<evidence type="ECO:0000256" key="4">
    <source>
        <dbReference type="ARBA" id="ARBA00023231"/>
    </source>
</evidence>
<dbReference type="EMBL" id="SMAL01000003">
    <property type="protein sequence ID" value="TCT15308.1"/>
    <property type="molecule type" value="Genomic_DNA"/>
</dbReference>
<dbReference type="PROSITE" id="PS51343">
    <property type="entry name" value="PII_GLNB_DOM"/>
    <property type="match status" value="1"/>
</dbReference>
<dbReference type="PANTHER" id="PTHR30115">
    <property type="entry name" value="NITROGEN REGULATORY PROTEIN P-II"/>
    <property type="match status" value="1"/>
</dbReference>
<dbReference type="GO" id="GO:0005524">
    <property type="term" value="F:ATP binding"/>
    <property type="evidence" value="ECO:0007669"/>
    <property type="project" value="TreeGrafter"/>
</dbReference>
<dbReference type="SUPFAM" id="SSF54913">
    <property type="entry name" value="GlnB-like"/>
    <property type="match status" value="1"/>
</dbReference>
<dbReference type="GO" id="GO:0030234">
    <property type="term" value="F:enzyme regulator activity"/>
    <property type="evidence" value="ECO:0007669"/>
    <property type="project" value="InterPro"/>
</dbReference>
<dbReference type="AlphaFoldDB" id="A0A4R3ML25"/>
<proteinExistence type="predicted"/>
<protein>
    <submittedName>
        <fullName evidence="5">Nitrogen regulatory protein P-II family</fullName>
    </submittedName>
</protein>
<keyword evidence="2" id="KW-0805">Transcription regulation</keyword>
<dbReference type="PANTHER" id="PTHR30115:SF13">
    <property type="entry name" value="PII-LIKE PROTEIN GLNBI"/>
    <property type="match status" value="1"/>
</dbReference>
<accession>A0A4R3ML25</accession>
<dbReference type="GO" id="GO:0006808">
    <property type="term" value="P:regulation of nitrogen utilization"/>
    <property type="evidence" value="ECO:0007669"/>
    <property type="project" value="InterPro"/>
</dbReference>
<evidence type="ECO:0000256" key="3">
    <source>
        <dbReference type="ARBA" id="ARBA00023163"/>
    </source>
</evidence>
<dbReference type="InterPro" id="IPR011322">
    <property type="entry name" value="N-reg_PII-like_a/b"/>
</dbReference>
<dbReference type="InterPro" id="IPR015867">
    <property type="entry name" value="N-reg_PII/ATP_PRibTrfase_C"/>
</dbReference>
<comment type="caution">
    <text evidence="5">The sequence shown here is derived from an EMBL/GenBank/DDBJ whole genome shotgun (WGS) entry which is preliminary data.</text>
</comment>
<sequence>MKMIRAIIRPEKVSQVLQDLAEADFPAVTKIDVFGRGKQRGVKVGNVHYDEIPKELLMMVVRDEDKDDVIQIITKSAKTGDGTFGDGKIFISDVEEVYTISSGASEL</sequence>
<reference evidence="5 6" key="1">
    <citation type="submission" date="2019-03" db="EMBL/GenBank/DDBJ databases">
        <title>Genomic Encyclopedia of Type Strains, Phase IV (KMG-IV): sequencing the most valuable type-strain genomes for metagenomic binning, comparative biology and taxonomic classification.</title>
        <authorList>
            <person name="Goeker M."/>
        </authorList>
    </citation>
    <scope>NUCLEOTIDE SEQUENCE [LARGE SCALE GENOMIC DNA]</scope>
    <source>
        <strain evidence="5 6">DSM 24629</strain>
    </source>
</reference>
<name>A0A4R3ML25_9FIRM</name>
<evidence type="ECO:0000256" key="1">
    <source>
        <dbReference type="ARBA" id="ARBA00002440"/>
    </source>
</evidence>
<evidence type="ECO:0000256" key="2">
    <source>
        <dbReference type="ARBA" id="ARBA00023015"/>
    </source>
</evidence>
<evidence type="ECO:0000313" key="5">
    <source>
        <dbReference type="EMBL" id="TCT15308.1"/>
    </source>
</evidence>
<organism evidence="5 6">
    <name type="scientific">Natranaerovirga pectinivora</name>
    <dbReference type="NCBI Taxonomy" id="682400"/>
    <lineage>
        <taxon>Bacteria</taxon>
        <taxon>Bacillati</taxon>
        <taxon>Bacillota</taxon>
        <taxon>Clostridia</taxon>
        <taxon>Lachnospirales</taxon>
        <taxon>Natranaerovirgaceae</taxon>
        <taxon>Natranaerovirga</taxon>
    </lineage>
</organism>